<evidence type="ECO:0000313" key="2">
    <source>
        <dbReference type="Proteomes" id="UP000811844"/>
    </source>
</evidence>
<name>A0ABS5I3S5_9GAMM</name>
<dbReference type="InterPro" id="IPR025284">
    <property type="entry name" value="DUF4144"/>
</dbReference>
<protein>
    <submittedName>
        <fullName evidence="1">Uncharacterized protein</fullName>
    </submittedName>
</protein>
<keyword evidence="2" id="KW-1185">Reference proteome</keyword>
<comment type="caution">
    <text evidence="1">The sequence shown here is derived from an EMBL/GenBank/DDBJ whole genome shotgun (WGS) entry which is preliminary data.</text>
</comment>
<dbReference type="Proteomes" id="UP000811844">
    <property type="component" value="Unassembled WGS sequence"/>
</dbReference>
<evidence type="ECO:0000313" key="1">
    <source>
        <dbReference type="EMBL" id="MBR9728339.1"/>
    </source>
</evidence>
<gene>
    <name evidence="1" type="ORF">G3R48_10185</name>
</gene>
<dbReference type="Gene3D" id="2.40.10.320">
    <property type="entry name" value="Uncharacterised protein PF13642 yp_926445, N-terminal domain"/>
    <property type="match status" value="1"/>
</dbReference>
<proteinExistence type="predicted"/>
<dbReference type="Gene3D" id="1.10.8.650">
    <property type="entry name" value="Uncharacterised protein PF13642 yp_926445, C-terminal domain"/>
    <property type="match status" value="1"/>
</dbReference>
<organism evidence="1 2">
    <name type="scientific">Shewanella intestini</name>
    <dbReference type="NCBI Taxonomy" id="2017544"/>
    <lineage>
        <taxon>Bacteria</taxon>
        <taxon>Pseudomonadati</taxon>
        <taxon>Pseudomonadota</taxon>
        <taxon>Gammaproteobacteria</taxon>
        <taxon>Alteromonadales</taxon>
        <taxon>Shewanellaceae</taxon>
        <taxon>Shewanella</taxon>
    </lineage>
</organism>
<accession>A0ABS5I3S5</accession>
<sequence>MQPHQPSRFSGAHIHWPILIQLHDSDELFHLEDHQQWPAFIAQNQHNLFNRFYINDSKGSRFYITITQAISYPLKLERTQALTVKQLTQAVQAYAQLQQQCCASKLQITSLEQAMTLVQQLTQID</sequence>
<dbReference type="EMBL" id="JAAIKR010000009">
    <property type="protein sequence ID" value="MBR9728339.1"/>
    <property type="molecule type" value="Genomic_DNA"/>
</dbReference>
<reference evidence="1 2" key="1">
    <citation type="submission" date="2020-02" db="EMBL/GenBank/DDBJ databases">
        <title>Shewanella WXL01 sp. nov., a marine bacterium isolated from green algae in Luhuitou Fringing Reef (Northern South China Sea).</title>
        <authorList>
            <person name="Wang X."/>
        </authorList>
    </citation>
    <scope>NUCLEOTIDE SEQUENCE [LARGE SCALE GENOMIC DNA]</scope>
    <source>
        <strain evidence="1 2">MCCC 1A01895</strain>
    </source>
</reference>
<dbReference type="Pfam" id="PF13642">
    <property type="entry name" value="DUF4144"/>
    <property type="match status" value="1"/>
</dbReference>
<dbReference type="RefSeq" id="WP_153664739.1">
    <property type="nucleotide sequence ID" value="NZ_JAAIKR010000009.1"/>
</dbReference>